<dbReference type="GO" id="GO:0005524">
    <property type="term" value="F:ATP binding"/>
    <property type="evidence" value="ECO:0007669"/>
    <property type="project" value="UniProtKB-KW"/>
</dbReference>
<dbReference type="Gene3D" id="3.40.50.300">
    <property type="entry name" value="P-loop containing nucleotide triphosphate hydrolases"/>
    <property type="match status" value="2"/>
</dbReference>
<evidence type="ECO:0000313" key="9">
    <source>
        <dbReference type="EMBL" id="UYF95720.1"/>
    </source>
</evidence>
<dbReference type="EMBL" id="CP106982">
    <property type="protein sequence ID" value="UYF95720.1"/>
    <property type="molecule type" value="Genomic_DNA"/>
</dbReference>
<dbReference type="FunFam" id="3.40.50.300:FF:000016">
    <property type="entry name" value="Oligopeptide ABC transporter ATP-binding component"/>
    <property type="match status" value="1"/>
</dbReference>
<reference evidence="9" key="1">
    <citation type="submission" date="2022-09" db="EMBL/GenBank/DDBJ databases">
        <title>The genome sequence of Rhodococcus aetherivorans N1.</title>
        <authorList>
            <person name="Jiang W."/>
        </authorList>
    </citation>
    <scope>NUCLEOTIDE SEQUENCE</scope>
    <source>
        <strain evidence="9">N1</strain>
    </source>
</reference>
<dbReference type="InterPro" id="IPR017871">
    <property type="entry name" value="ABC_transporter-like_CS"/>
</dbReference>
<keyword evidence="5" id="KW-0547">Nucleotide-binding</keyword>
<dbReference type="InterPro" id="IPR050388">
    <property type="entry name" value="ABC_Ni/Peptide_Import"/>
</dbReference>
<comment type="subcellular location">
    <subcellularLocation>
        <location evidence="1">Cell membrane</location>
        <topology evidence="1">Peripheral membrane protein</topology>
    </subcellularLocation>
</comment>
<keyword evidence="6 9" id="KW-0067">ATP-binding</keyword>
<feature type="domain" description="ABC transporter" evidence="8">
    <location>
        <begin position="270"/>
        <end position="517"/>
    </location>
</feature>
<dbReference type="PROSITE" id="PS50893">
    <property type="entry name" value="ABC_TRANSPORTER_2"/>
    <property type="match status" value="2"/>
</dbReference>
<dbReference type="PANTHER" id="PTHR43297:SF2">
    <property type="entry name" value="DIPEPTIDE TRANSPORT ATP-BINDING PROTEIN DPPD"/>
    <property type="match status" value="1"/>
</dbReference>
<dbReference type="GeneID" id="83620385"/>
<evidence type="ECO:0000256" key="2">
    <source>
        <dbReference type="ARBA" id="ARBA00005417"/>
    </source>
</evidence>
<accession>A0AA46SAX6</accession>
<evidence type="ECO:0000256" key="6">
    <source>
        <dbReference type="ARBA" id="ARBA00022840"/>
    </source>
</evidence>
<evidence type="ECO:0000256" key="5">
    <source>
        <dbReference type="ARBA" id="ARBA00022741"/>
    </source>
</evidence>
<dbReference type="PANTHER" id="PTHR43297">
    <property type="entry name" value="OLIGOPEPTIDE TRANSPORT ATP-BINDING PROTEIN APPD"/>
    <property type="match status" value="1"/>
</dbReference>
<proteinExistence type="inferred from homology"/>
<dbReference type="InterPro" id="IPR027417">
    <property type="entry name" value="P-loop_NTPase"/>
</dbReference>
<dbReference type="SMART" id="SM00382">
    <property type="entry name" value="AAA"/>
    <property type="match status" value="2"/>
</dbReference>
<keyword evidence="4" id="KW-1003">Cell membrane</keyword>
<evidence type="ECO:0000259" key="8">
    <source>
        <dbReference type="PROSITE" id="PS50893"/>
    </source>
</evidence>
<feature type="domain" description="ABC transporter" evidence="8">
    <location>
        <begin position="4"/>
        <end position="249"/>
    </location>
</feature>
<evidence type="ECO:0000256" key="3">
    <source>
        <dbReference type="ARBA" id="ARBA00022448"/>
    </source>
</evidence>
<dbReference type="GO" id="GO:0016887">
    <property type="term" value="F:ATP hydrolysis activity"/>
    <property type="evidence" value="ECO:0007669"/>
    <property type="project" value="InterPro"/>
</dbReference>
<keyword evidence="3" id="KW-0813">Transport</keyword>
<name>A0AA46SAX6_9NOCA</name>
<dbReference type="InterPro" id="IPR003439">
    <property type="entry name" value="ABC_transporter-like_ATP-bd"/>
</dbReference>
<dbReference type="Pfam" id="PF00005">
    <property type="entry name" value="ABC_tran"/>
    <property type="match status" value="2"/>
</dbReference>
<comment type="similarity">
    <text evidence="2">Belongs to the ABC transporter superfamily.</text>
</comment>
<keyword evidence="7" id="KW-0472">Membrane</keyword>
<evidence type="ECO:0000313" key="10">
    <source>
        <dbReference type="Proteomes" id="UP001163947"/>
    </source>
</evidence>
<evidence type="ECO:0000256" key="1">
    <source>
        <dbReference type="ARBA" id="ARBA00004202"/>
    </source>
</evidence>
<evidence type="ECO:0000256" key="7">
    <source>
        <dbReference type="ARBA" id="ARBA00023136"/>
    </source>
</evidence>
<dbReference type="InterPro" id="IPR003593">
    <property type="entry name" value="AAA+_ATPase"/>
</dbReference>
<sequence>MSVLSVENLTVSFRSGTAVRNVSFAVEAGRTLGIVGESGSGKSVSLLAATGLLGSGAVVQGRALHHGTDLVTATPKQLRALRGRDIGFVFQDPLSNLHPLMPVGRQIGEAITAHRRVDRATLRRRVVELLDEVGIARARDRIDDYPVHFSGGMRQRVMIAIAIANDPQLVIADEPTTALDATVQSAILGLLQRLRQDHHMALVLVSHDLALVSDVADDVVVMHRGQVVEAGPADRVYTAPAHRYTEALLAARHRPVAPPVGARPHRAELLRAENVSKSFRTGGRRRHQVLADVDLCIGEGEIVGLVGESGSGKSTLSRIVAGLETADSGILHFRGSPYVRPGRQRVAVEPHVRRSIQMVFQDPYGSLNPRRSISEILTAPFELAGEFTPVEIRRRIGELLARVGLPGGFTARYPAQLSGGQRQRVALARALALDPALIVADEPVSALDMSTARQIVDLLRALRDEQGTSLLFVSHDLGVVSALCDRVAVLRDGMIVEQGYTDEIFAAPRHEYTRTLLSAVPGHARRDTVDA</sequence>
<dbReference type="GO" id="GO:0005886">
    <property type="term" value="C:plasma membrane"/>
    <property type="evidence" value="ECO:0007669"/>
    <property type="project" value="UniProtKB-SubCell"/>
</dbReference>
<dbReference type="Proteomes" id="UP001163947">
    <property type="component" value="Chromosome"/>
</dbReference>
<dbReference type="AlphaFoldDB" id="A0AA46SAX6"/>
<dbReference type="Pfam" id="PF08352">
    <property type="entry name" value="oligo_HPY"/>
    <property type="match status" value="2"/>
</dbReference>
<dbReference type="NCBIfam" id="NF007739">
    <property type="entry name" value="PRK10419.1"/>
    <property type="match status" value="2"/>
</dbReference>
<organism evidence="9 10">
    <name type="scientific">Rhodococcus aetherivorans</name>
    <dbReference type="NCBI Taxonomy" id="191292"/>
    <lineage>
        <taxon>Bacteria</taxon>
        <taxon>Bacillati</taxon>
        <taxon>Actinomycetota</taxon>
        <taxon>Actinomycetes</taxon>
        <taxon>Mycobacteriales</taxon>
        <taxon>Nocardiaceae</taxon>
        <taxon>Rhodococcus</taxon>
    </lineage>
</organism>
<dbReference type="InterPro" id="IPR013563">
    <property type="entry name" value="Oligopep_ABC_C"/>
</dbReference>
<dbReference type="GO" id="GO:0015833">
    <property type="term" value="P:peptide transport"/>
    <property type="evidence" value="ECO:0007669"/>
    <property type="project" value="InterPro"/>
</dbReference>
<dbReference type="RefSeq" id="WP_006945382.1">
    <property type="nucleotide sequence ID" value="NZ_CAVJ010000231.1"/>
</dbReference>
<protein>
    <submittedName>
        <fullName evidence="9">ABC transporter ATP-binding protein</fullName>
    </submittedName>
</protein>
<evidence type="ECO:0000256" key="4">
    <source>
        <dbReference type="ARBA" id="ARBA00022475"/>
    </source>
</evidence>
<dbReference type="NCBIfam" id="NF008453">
    <property type="entry name" value="PRK11308.1"/>
    <property type="match status" value="2"/>
</dbReference>
<gene>
    <name evidence="9" type="ORF">OCS65_08170</name>
</gene>
<dbReference type="PROSITE" id="PS00211">
    <property type="entry name" value="ABC_TRANSPORTER_1"/>
    <property type="match status" value="2"/>
</dbReference>
<dbReference type="SUPFAM" id="SSF52540">
    <property type="entry name" value="P-loop containing nucleoside triphosphate hydrolases"/>
    <property type="match status" value="2"/>
</dbReference>
<dbReference type="CDD" id="cd03257">
    <property type="entry name" value="ABC_NikE_OppD_transporters"/>
    <property type="match status" value="2"/>
</dbReference>